<name>A0A3B0Z0N3_9ZZZZ</name>
<protein>
    <recommendedName>
        <fullName evidence="2">DUF4124 domain-containing protein</fullName>
    </recommendedName>
</protein>
<feature type="domain" description="DUF4124" evidence="2">
    <location>
        <begin position="20"/>
        <end position="71"/>
    </location>
</feature>
<evidence type="ECO:0000256" key="1">
    <source>
        <dbReference type="SAM" id="MobiDB-lite"/>
    </source>
</evidence>
<accession>A0A3B0Z0N3</accession>
<reference evidence="3" key="1">
    <citation type="submission" date="2018-06" db="EMBL/GenBank/DDBJ databases">
        <authorList>
            <person name="Zhirakovskaya E."/>
        </authorList>
    </citation>
    <scope>NUCLEOTIDE SEQUENCE</scope>
</reference>
<dbReference type="InterPro" id="IPR025392">
    <property type="entry name" value="DUF4124"/>
</dbReference>
<proteinExistence type="predicted"/>
<evidence type="ECO:0000259" key="2">
    <source>
        <dbReference type="Pfam" id="PF13511"/>
    </source>
</evidence>
<dbReference type="Pfam" id="PF13511">
    <property type="entry name" value="DUF4124"/>
    <property type="match status" value="1"/>
</dbReference>
<dbReference type="EMBL" id="UOFL01000185">
    <property type="protein sequence ID" value="VAW79969.1"/>
    <property type="molecule type" value="Genomic_DNA"/>
</dbReference>
<sequence length="155" mass="17471">MALTAKTIFKANFISLVSLFAFLLLASPANAKMYKWVDQDGVTHYTQHPPIKQNSTQITKHSPPGKNKEQASQTKQSKNTNKHKNKNKAQNDTSQAKKDAKKSAQCAHVKNNLQMLEKSLNIVRKKVKGKLVAMTEIERKQLIGQYRATISQHCQ</sequence>
<organism evidence="3">
    <name type="scientific">hydrothermal vent metagenome</name>
    <dbReference type="NCBI Taxonomy" id="652676"/>
    <lineage>
        <taxon>unclassified sequences</taxon>
        <taxon>metagenomes</taxon>
        <taxon>ecological metagenomes</taxon>
    </lineage>
</organism>
<gene>
    <name evidence="3" type="ORF">MNBD_GAMMA12-2699</name>
</gene>
<evidence type="ECO:0000313" key="3">
    <source>
        <dbReference type="EMBL" id="VAW79969.1"/>
    </source>
</evidence>
<feature type="region of interest" description="Disordered" evidence="1">
    <location>
        <begin position="45"/>
        <end position="107"/>
    </location>
</feature>
<dbReference type="AlphaFoldDB" id="A0A3B0Z0N3"/>